<dbReference type="STRING" id="183.GCA_002009735_03166"/>
<organism evidence="1 2">
    <name type="scientific">Leptonema illini DSM 21528</name>
    <dbReference type="NCBI Taxonomy" id="929563"/>
    <lineage>
        <taxon>Bacteria</taxon>
        <taxon>Pseudomonadati</taxon>
        <taxon>Spirochaetota</taxon>
        <taxon>Spirochaetia</taxon>
        <taxon>Leptospirales</taxon>
        <taxon>Leptospiraceae</taxon>
        <taxon>Leptonema</taxon>
    </lineage>
</organism>
<reference evidence="1 2" key="1">
    <citation type="submission" date="2011-10" db="EMBL/GenBank/DDBJ databases">
        <title>The Improved High-Quality Draft genome of Leptonema illini DSM 21528.</title>
        <authorList>
            <consortium name="US DOE Joint Genome Institute (JGI-PGF)"/>
            <person name="Lucas S."/>
            <person name="Copeland A."/>
            <person name="Lapidus A."/>
            <person name="Glavina del Rio T."/>
            <person name="Dalin E."/>
            <person name="Tice H."/>
            <person name="Bruce D."/>
            <person name="Goodwin L."/>
            <person name="Pitluck S."/>
            <person name="Peters L."/>
            <person name="Mikhailova N."/>
            <person name="Held B."/>
            <person name="Kyrpides N."/>
            <person name="Mavromatis K."/>
            <person name="Ivanova N."/>
            <person name="Markowitz V."/>
            <person name="Cheng J.-F."/>
            <person name="Hugenholtz P."/>
            <person name="Woyke T."/>
            <person name="Wu D."/>
            <person name="Gronow S."/>
            <person name="Wellnitz S."/>
            <person name="Brambilla E.-M."/>
            <person name="Klenk H.-P."/>
            <person name="Eisen J.A."/>
        </authorList>
    </citation>
    <scope>NUCLEOTIDE SEQUENCE [LARGE SCALE GENOMIC DNA]</scope>
    <source>
        <strain evidence="1 2">DSM 21528</strain>
    </source>
</reference>
<evidence type="ECO:0000313" key="1">
    <source>
        <dbReference type="EMBL" id="EHQ06663.1"/>
    </source>
</evidence>
<dbReference type="InterPro" id="IPR023393">
    <property type="entry name" value="START-like_dom_sf"/>
</dbReference>
<dbReference type="Gene3D" id="3.30.530.20">
    <property type="match status" value="1"/>
</dbReference>
<dbReference type="HOGENOM" id="CLU_899541_0_0_12"/>
<evidence type="ECO:0000313" key="2">
    <source>
        <dbReference type="Proteomes" id="UP000005737"/>
    </source>
</evidence>
<dbReference type="Proteomes" id="UP000005737">
    <property type="component" value="Unassembled WGS sequence"/>
</dbReference>
<accession>H2CEQ1</accession>
<dbReference type="EMBL" id="JH597773">
    <property type="protein sequence ID" value="EHQ06663.1"/>
    <property type="molecule type" value="Genomic_DNA"/>
</dbReference>
<proteinExistence type="predicted"/>
<name>H2CEQ1_9LEPT</name>
<dbReference type="RefSeq" id="WP_002772331.1">
    <property type="nucleotide sequence ID" value="NZ_JH597773.1"/>
</dbReference>
<dbReference type="AlphaFoldDB" id="H2CEQ1"/>
<dbReference type="SUPFAM" id="SSF55961">
    <property type="entry name" value="Bet v1-like"/>
    <property type="match status" value="1"/>
</dbReference>
<protein>
    <submittedName>
        <fullName evidence="1">Activator of Hsp90 ATPase 1 family protein</fullName>
    </submittedName>
</protein>
<keyword evidence="2" id="KW-1185">Reference proteome</keyword>
<gene>
    <name evidence="1" type="ORF">Lepil_1982</name>
</gene>
<sequence length="309" mass="36270">MRENLVPLADRFLFDGDMNRREELDPLEFSLQAVTTPARAFRTLTSQTELRKWWAPRVIMSRNIVSHKPGDEVEMILLTQDKNELIRYGLKGRSWPSQQGETIITFEIEDRGVRRGSAGEGIRVNIYHEGWTDPALRAEYEAIWKLAAPALEQLLRDEEPEPWWDNDTWKGEYRPAVLADLKEFLRRMEEETRAKKEKQKASKILWKVFQELDGKGEWYCKENYTEMEFVARGQKIFGAQKAGQLVMSWRELDPILGRNLQDFADRFSIEQDMDIRVGQNYDRMPASRLNPDLFIRWCNDVISHRGDGT</sequence>